<reference evidence="2" key="1">
    <citation type="submission" date="2021-02" db="EMBL/GenBank/DDBJ databases">
        <authorList>
            <person name="Nowell W R."/>
        </authorList>
    </citation>
    <scope>NUCLEOTIDE SEQUENCE</scope>
</reference>
<comment type="caution">
    <text evidence="2">The sequence shown here is derived from an EMBL/GenBank/DDBJ whole genome shotgun (WGS) entry which is preliminary data.</text>
</comment>
<dbReference type="PROSITE" id="PS50092">
    <property type="entry name" value="TSP1"/>
    <property type="match status" value="1"/>
</dbReference>
<feature type="non-terminal residue" evidence="2">
    <location>
        <position position="80"/>
    </location>
</feature>
<dbReference type="Proteomes" id="UP000681720">
    <property type="component" value="Unassembled WGS sequence"/>
</dbReference>
<evidence type="ECO:0000313" key="4">
    <source>
        <dbReference type="EMBL" id="CAF4782680.1"/>
    </source>
</evidence>
<evidence type="ECO:0000313" key="3">
    <source>
        <dbReference type="EMBL" id="CAF4774391.1"/>
    </source>
</evidence>
<evidence type="ECO:0000313" key="2">
    <source>
        <dbReference type="EMBL" id="CAF4771578.1"/>
    </source>
</evidence>
<proteinExistence type="predicted"/>
<dbReference type="EMBL" id="CAJOBJ010138970">
    <property type="protein sequence ID" value="CAF4754666.1"/>
    <property type="molecule type" value="Genomic_DNA"/>
</dbReference>
<dbReference type="EMBL" id="CAJOBH010134372">
    <property type="protein sequence ID" value="CAF4774391.1"/>
    <property type="molecule type" value="Genomic_DNA"/>
</dbReference>
<dbReference type="EMBL" id="CAJOBJ010143014">
    <property type="protein sequence ID" value="CAF4771578.1"/>
    <property type="molecule type" value="Genomic_DNA"/>
</dbReference>
<dbReference type="InterPro" id="IPR000884">
    <property type="entry name" value="TSP1_rpt"/>
</dbReference>
<dbReference type="InterPro" id="IPR036383">
    <property type="entry name" value="TSP1_rpt_sf"/>
</dbReference>
<organism evidence="2 5">
    <name type="scientific">Rotaria magnacalcarata</name>
    <dbReference type="NCBI Taxonomy" id="392030"/>
    <lineage>
        <taxon>Eukaryota</taxon>
        <taxon>Metazoa</taxon>
        <taxon>Spiralia</taxon>
        <taxon>Gnathifera</taxon>
        <taxon>Rotifera</taxon>
        <taxon>Eurotatoria</taxon>
        <taxon>Bdelloidea</taxon>
        <taxon>Philodinida</taxon>
        <taxon>Philodinidae</taxon>
        <taxon>Rotaria</taxon>
    </lineage>
</organism>
<sequence>SRPWVRIPDSDCLTLLGDSVRPSQQQNCSITDCPEWQISPWNKCSGKCDAAERHRRIWCSHNGRELDDNYCLQLDNEKPS</sequence>
<evidence type="ECO:0000313" key="5">
    <source>
        <dbReference type="Proteomes" id="UP000681720"/>
    </source>
</evidence>
<dbReference type="AlphaFoldDB" id="A0A8S3AX65"/>
<gene>
    <name evidence="3" type="ORF">BYL167_LOCUS47044</name>
    <name evidence="4" type="ORF">BYL167_LOCUS47378</name>
    <name evidence="1" type="ORF">GIL414_LOCUS45303</name>
    <name evidence="2" type="ORF">GIL414_LOCUS45968</name>
</gene>
<dbReference type="SUPFAM" id="SSF82895">
    <property type="entry name" value="TSP-1 type 1 repeat"/>
    <property type="match status" value="1"/>
</dbReference>
<protein>
    <submittedName>
        <fullName evidence="2">Uncharacterized protein</fullName>
    </submittedName>
</protein>
<dbReference type="EMBL" id="CAJOBH010136156">
    <property type="protein sequence ID" value="CAF4782680.1"/>
    <property type="molecule type" value="Genomic_DNA"/>
</dbReference>
<feature type="non-terminal residue" evidence="2">
    <location>
        <position position="1"/>
    </location>
</feature>
<dbReference type="Proteomes" id="UP000681967">
    <property type="component" value="Unassembled WGS sequence"/>
</dbReference>
<name>A0A8S3AX65_9BILA</name>
<evidence type="ECO:0000313" key="1">
    <source>
        <dbReference type="EMBL" id="CAF4754666.1"/>
    </source>
</evidence>
<accession>A0A8S3AX65</accession>